<comment type="caution">
    <text evidence="2">The sequence shown here is derived from an EMBL/GenBank/DDBJ whole genome shotgun (WGS) entry which is preliminary data.</text>
</comment>
<evidence type="ECO:0000313" key="3">
    <source>
        <dbReference type="Proteomes" id="UP000196640"/>
    </source>
</evidence>
<dbReference type="AlphaFoldDB" id="A0A212AMK5"/>
<name>A0A212AMK5_9RHOB</name>
<evidence type="ECO:0008006" key="4">
    <source>
        <dbReference type="Google" id="ProtNLM"/>
    </source>
</evidence>
<dbReference type="EMBL" id="NIPX01000025">
    <property type="protein sequence ID" value="OWJ82566.1"/>
    <property type="molecule type" value="Genomic_DNA"/>
</dbReference>
<sequence>MVARPPDAKGSTMPYRKFMPQLARPVLSAAAILMATTLAARADLTPAGLWQDWQAQAHAAGQELSAGNTAEAAGTLTLTDVAFSAMHGSDRVSGTIPQIALTGAGGGVDVTFSPEYPVLVESTLPPDPEALADGEDEAVPTRMTLLISHPGLALHATGQPEDVTYQMTMPNLTATLQEMESGETVDGSLALQMTASGITGTYRITGAANTDHEIDTRTQVEAAGLTLSQSGPEGEEAMTDGPGGNYQMVLSAQSIETRSTGARPVIAGGATFADLIRLSASGTLSHGPVSLTLTETDPEGQPRIVEATAERGSADYALTHGQVAYKGETEAGRLSVSGGPEAPPMSLTADRANFDAAFPARVAEAAEPFRFMSRLEGVRADDLLWQQVDPTGILPRDPALVSLALSGTMRWLANPSDPSAMAEAPYQFETVNIDDLDISAIGAGVKGRGSFTIDNSDLTTWDGLPKPVGGLDLTIRGSDQAMDKLVQLGLLAPQQAMVAKMMLQGFSRPGPEPGTLTTRIELTQSGSIRANGKGLLP</sequence>
<organism evidence="2 3">
    <name type="scientific">Haematobacter missouriensis</name>
    <dbReference type="NCBI Taxonomy" id="366616"/>
    <lineage>
        <taxon>Bacteria</taxon>
        <taxon>Pseudomonadati</taxon>
        <taxon>Pseudomonadota</taxon>
        <taxon>Alphaproteobacteria</taxon>
        <taxon>Rhodobacterales</taxon>
        <taxon>Paracoccaceae</taxon>
        <taxon>Haematobacter</taxon>
    </lineage>
</organism>
<dbReference type="STRING" id="366616.CG51_18695"/>
<feature type="chain" id="PRO_5012442630" description="DUF2125 domain-containing protein" evidence="1">
    <location>
        <begin position="43"/>
        <end position="537"/>
    </location>
</feature>
<evidence type="ECO:0000256" key="1">
    <source>
        <dbReference type="SAM" id="SignalP"/>
    </source>
</evidence>
<keyword evidence="1" id="KW-0732">Signal</keyword>
<accession>A0A212AMK5</accession>
<dbReference type="Pfam" id="PF09898">
    <property type="entry name" value="DUF2125"/>
    <property type="match status" value="1"/>
</dbReference>
<gene>
    <name evidence="2" type="ORF">CDV52_14285</name>
</gene>
<feature type="signal peptide" evidence="1">
    <location>
        <begin position="1"/>
        <end position="42"/>
    </location>
</feature>
<proteinExistence type="predicted"/>
<reference evidence="2 3" key="1">
    <citation type="submission" date="2016-11" db="EMBL/GenBank/DDBJ databases">
        <title>Comparison of Traditional DNA-DNA Hybridization with In Silico Genomic Analysis.</title>
        <authorList>
            <person name="Nicholson A.C."/>
            <person name="Sammons S."/>
            <person name="Humrighouse B.W."/>
            <person name="Graziano J."/>
            <person name="Lasker B."/>
            <person name="Whitney A.M."/>
            <person name="Mcquiston J.R."/>
        </authorList>
    </citation>
    <scope>NUCLEOTIDE SEQUENCE [LARGE SCALE GENOMIC DNA]</scope>
    <source>
        <strain evidence="2 3">H2381</strain>
    </source>
</reference>
<evidence type="ECO:0000313" key="2">
    <source>
        <dbReference type="EMBL" id="OWJ82566.1"/>
    </source>
</evidence>
<dbReference type="InterPro" id="IPR018666">
    <property type="entry name" value="DUF2125"/>
</dbReference>
<protein>
    <recommendedName>
        <fullName evidence="4">DUF2125 domain-containing protein</fullName>
    </recommendedName>
</protein>
<dbReference type="Proteomes" id="UP000196640">
    <property type="component" value="Unassembled WGS sequence"/>
</dbReference>